<keyword evidence="2" id="KW-1185">Reference proteome</keyword>
<sequence length="115" mass="13551">MSKQQKKNDLIEFIDKEYTIDFDKLLEKLSQPIESEPTLPQYQPLNPTEQLFYSKIKLLFNNKKPVILTNLEKATYLICAIRSNEPTEKLQEIAQKFNLNLKEAIKTTKSKYQLK</sequence>
<gene>
    <name evidence="1" type="ORF">RPERSI_LOCUS3976</name>
</gene>
<name>A0ACA9LVB2_9GLOM</name>
<reference evidence="1" key="1">
    <citation type="submission" date="2021-06" db="EMBL/GenBank/DDBJ databases">
        <authorList>
            <person name="Kallberg Y."/>
            <person name="Tangrot J."/>
            <person name="Rosling A."/>
        </authorList>
    </citation>
    <scope>NUCLEOTIDE SEQUENCE</scope>
    <source>
        <strain evidence="1">MA461A</strain>
    </source>
</reference>
<dbReference type="Proteomes" id="UP000789920">
    <property type="component" value="Unassembled WGS sequence"/>
</dbReference>
<organism evidence="1 2">
    <name type="scientific">Racocetra persica</name>
    <dbReference type="NCBI Taxonomy" id="160502"/>
    <lineage>
        <taxon>Eukaryota</taxon>
        <taxon>Fungi</taxon>
        <taxon>Fungi incertae sedis</taxon>
        <taxon>Mucoromycota</taxon>
        <taxon>Glomeromycotina</taxon>
        <taxon>Glomeromycetes</taxon>
        <taxon>Diversisporales</taxon>
        <taxon>Gigasporaceae</taxon>
        <taxon>Racocetra</taxon>
    </lineage>
</organism>
<comment type="caution">
    <text evidence="1">The sequence shown here is derived from an EMBL/GenBank/DDBJ whole genome shotgun (WGS) entry which is preliminary data.</text>
</comment>
<protein>
    <submittedName>
        <fullName evidence="1">14314_t:CDS:1</fullName>
    </submittedName>
</protein>
<proteinExistence type="predicted"/>
<dbReference type="EMBL" id="CAJVQC010005244">
    <property type="protein sequence ID" value="CAG8551423.1"/>
    <property type="molecule type" value="Genomic_DNA"/>
</dbReference>
<evidence type="ECO:0000313" key="2">
    <source>
        <dbReference type="Proteomes" id="UP000789920"/>
    </source>
</evidence>
<accession>A0ACA9LVB2</accession>
<evidence type="ECO:0000313" key="1">
    <source>
        <dbReference type="EMBL" id="CAG8551423.1"/>
    </source>
</evidence>